<dbReference type="AlphaFoldDB" id="G8ZTY0"/>
<comment type="subunit">
    <text evidence="2 4">Heterohexamer of two PFD-alpha type and four PFD-beta type subunits.</text>
</comment>
<dbReference type="Gene3D" id="1.10.287.370">
    <property type="match status" value="1"/>
</dbReference>
<dbReference type="GO" id="GO:0006457">
    <property type="term" value="P:protein folding"/>
    <property type="evidence" value="ECO:0007669"/>
    <property type="project" value="UniProtKB-UniRule"/>
</dbReference>
<dbReference type="RefSeq" id="XP_003681285.1">
    <property type="nucleotide sequence ID" value="XM_003681237.1"/>
</dbReference>
<evidence type="ECO:0000256" key="4">
    <source>
        <dbReference type="PIRNR" id="PIRNR016396"/>
    </source>
</evidence>
<dbReference type="GO" id="GO:0016272">
    <property type="term" value="C:prefoldin complex"/>
    <property type="evidence" value="ECO:0007669"/>
    <property type="project" value="UniProtKB-UniRule"/>
</dbReference>
<dbReference type="SUPFAM" id="SSF46579">
    <property type="entry name" value="Prefoldin"/>
    <property type="match status" value="1"/>
</dbReference>
<comment type="function">
    <text evidence="4">Binds specifically to cytosolic chaperonin (c-CPN) and transfers target proteins to it. Binds to nascent polypeptide chain and promotes folding in an environment in which there are many competing pathways for nonnative proteins.</text>
</comment>
<evidence type="ECO:0000256" key="1">
    <source>
        <dbReference type="ARBA" id="ARBA00010048"/>
    </source>
</evidence>
<proteinExistence type="inferred from homology"/>
<dbReference type="PIRSF" id="PIRSF016396">
    <property type="entry name" value="Prefoldin_subunit_3"/>
    <property type="match status" value="1"/>
</dbReference>
<dbReference type="GO" id="GO:0007021">
    <property type="term" value="P:tubulin complex assembly"/>
    <property type="evidence" value="ECO:0007669"/>
    <property type="project" value="EnsemblFungi"/>
</dbReference>
<dbReference type="OrthoDB" id="6375174at2759"/>
<keyword evidence="3 4" id="KW-0143">Chaperone</keyword>
<gene>
    <name evidence="6" type="primary">TDEL0D04900</name>
    <name evidence="6" type="ORF">TDEL_0D04900</name>
</gene>
<evidence type="ECO:0000313" key="6">
    <source>
        <dbReference type="EMBL" id="CCE92074.1"/>
    </source>
</evidence>
<evidence type="ECO:0000313" key="7">
    <source>
        <dbReference type="Proteomes" id="UP000005627"/>
    </source>
</evidence>
<reference evidence="6 7" key="1">
    <citation type="journal article" date="2011" name="Proc. Natl. Acad. Sci. U.S.A.">
        <title>Evolutionary erosion of yeast sex chromosomes by mating-type switching accidents.</title>
        <authorList>
            <person name="Gordon J.L."/>
            <person name="Armisen D."/>
            <person name="Proux-Wera E."/>
            <person name="Oheigeartaigh S.S."/>
            <person name="Byrne K.P."/>
            <person name="Wolfe K.H."/>
        </authorList>
    </citation>
    <scope>NUCLEOTIDE SEQUENCE [LARGE SCALE GENOMIC DNA]</scope>
    <source>
        <strain evidence="7">ATCC 10662 / CBS 1146 / NBRC 0425 / NCYC 2629 / NRRL Y-866</strain>
    </source>
</reference>
<dbReference type="InterPro" id="IPR004127">
    <property type="entry name" value="Prefoldin_subunit_alpha"/>
</dbReference>
<dbReference type="FunCoup" id="G8ZTY0">
    <property type="interactions" value="1051"/>
</dbReference>
<feature type="coiled-coil region" evidence="5">
    <location>
        <begin position="128"/>
        <end position="155"/>
    </location>
</feature>
<dbReference type="PANTHER" id="PTHR12409:SF0">
    <property type="entry name" value="PREFOLDIN SUBUNIT 3"/>
    <property type="match status" value="1"/>
</dbReference>
<dbReference type="STRING" id="1076872.G8ZTY0"/>
<dbReference type="GeneID" id="11502508"/>
<dbReference type="InParanoid" id="G8ZTY0"/>
<dbReference type="HOGENOM" id="CLU_083737_0_1_1"/>
<evidence type="ECO:0000256" key="3">
    <source>
        <dbReference type="ARBA" id="ARBA00023186"/>
    </source>
</evidence>
<evidence type="ECO:0000256" key="5">
    <source>
        <dbReference type="SAM" id="Coils"/>
    </source>
</evidence>
<dbReference type="InterPro" id="IPR016655">
    <property type="entry name" value="PFD3"/>
</dbReference>
<dbReference type="InterPro" id="IPR009053">
    <property type="entry name" value="Prefoldin"/>
</dbReference>
<dbReference type="Proteomes" id="UP000005627">
    <property type="component" value="Chromosome 4"/>
</dbReference>
<comment type="similarity">
    <text evidence="1 4">Belongs to the prefoldin subunit alpha family.</text>
</comment>
<dbReference type="CDD" id="cd23156">
    <property type="entry name" value="Prefoldin_3"/>
    <property type="match status" value="1"/>
</dbReference>
<protein>
    <recommendedName>
        <fullName evidence="4">Prefoldin subunit 3</fullName>
    </recommendedName>
</protein>
<dbReference type="eggNOG" id="KOG3313">
    <property type="taxonomic scope" value="Eukaryota"/>
</dbReference>
<dbReference type="PANTHER" id="PTHR12409">
    <property type="entry name" value="PREFOLDIN SUBUNIT 3"/>
    <property type="match status" value="1"/>
</dbReference>
<evidence type="ECO:0000256" key="2">
    <source>
        <dbReference type="ARBA" id="ARBA00011695"/>
    </source>
</evidence>
<name>G8ZTY0_TORDE</name>
<dbReference type="GO" id="GO:0015631">
    <property type="term" value="F:tubulin binding"/>
    <property type="evidence" value="ECO:0007669"/>
    <property type="project" value="EnsemblFungi"/>
</dbReference>
<dbReference type="EMBL" id="HE616745">
    <property type="protein sequence ID" value="CCE92074.1"/>
    <property type="molecule type" value="Genomic_DNA"/>
</dbReference>
<sequence length="189" mass="21941">MDTLFNSTKTNPRGIPEAPFVEKVEEFIKDPNDFDLCFSKFQERLSKYKFMQESKSSNISQLKIRIPDLENSLKICRTLKSKDEPVETSYQLNDTLFTKAQVETGEDLQIGLWLGADVMLEYPVSEAIELLTEKLADAKENLRISTEDMEFLRENITTMEVNCARLYNWDVERRQALKQAEQGTEKLKI</sequence>
<accession>G8ZTY0</accession>
<dbReference type="KEGG" id="tdl:TDEL_0D04900"/>
<keyword evidence="7" id="KW-1185">Reference proteome</keyword>
<dbReference type="Pfam" id="PF02996">
    <property type="entry name" value="Prefoldin"/>
    <property type="match status" value="1"/>
</dbReference>
<dbReference type="FunFam" id="1.10.287.370:FF:000001">
    <property type="entry name" value="Prefoldin subunit 3"/>
    <property type="match status" value="1"/>
</dbReference>
<organism evidence="6 7">
    <name type="scientific">Torulaspora delbrueckii</name>
    <name type="common">Yeast</name>
    <name type="synonym">Candida colliculosa</name>
    <dbReference type="NCBI Taxonomy" id="4950"/>
    <lineage>
        <taxon>Eukaryota</taxon>
        <taxon>Fungi</taxon>
        <taxon>Dikarya</taxon>
        <taxon>Ascomycota</taxon>
        <taxon>Saccharomycotina</taxon>
        <taxon>Saccharomycetes</taxon>
        <taxon>Saccharomycetales</taxon>
        <taxon>Saccharomycetaceae</taxon>
        <taxon>Torulaspora</taxon>
    </lineage>
</organism>
<dbReference type="GO" id="GO:0005737">
    <property type="term" value="C:cytoplasm"/>
    <property type="evidence" value="ECO:0007669"/>
    <property type="project" value="EnsemblFungi"/>
</dbReference>
<keyword evidence="5" id="KW-0175">Coiled coil</keyword>
<dbReference type="GO" id="GO:0007017">
    <property type="term" value="P:microtubule-based process"/>
    <property type="evidence" value="ECO:0007669"/>
    <property type="project" value="TreeGrafter"/>
</dbReference>